<dbReference type="RefSeq" id="WP_425345253.1">
    <property type="nucleotide sequence ID" value="NZ_JBGUBD010000004.1"/>
</dbReference>
<evidence type="ECO:0000313" key="4">
    <source>
        <dbReference type="Proteomes" id="UP001575105"/>
    </source>
</evidence>
<accession>A0ABV4U6F2</accession>
<organism evidence="3 4">
    <name type="scientific">Natronomicrosphaera hydrolytica</name>
    <dbReference type="NCBI Taxonomy" id="3242702"/>
    <lineage>
        <taxon>Bacteria</taxon>
        <taxon>Pseudomonadati</taxon>
        <taxon>Planctomycetota</taxon>
        <taxon>Phycisphaerae</taxon>
        <taxon>Phycisphaerales</taxon>
        <taxon>Phycisphaeraceae</taxon>
        <taxon>Natronomicrosphaera</taxon>
    </lineage>
</organism>
<keyword evidence="1" id="KW-0472">Membrane</keyword>
<reference evidence="3 4" key="1">
    <citation type="submission" date="2024-08" db="EMBL/GenBank/DDBJ databases">
        <title>Whole-genome sequencing of halo(alkali)philic microorganisms from hypersaline lakes.</title>
        <authorList>
            <person name="Sorokin D.Y."/>
            <person name="Merkel A.Y."/>
            <person name="Messina E."/>
            <person name="Yakimov M."/>
        </authorList>
    </citation>
    <scope>NUCLEOTIDE SEQUENCE [LARGE SCALE GENOMIC DNA]</scope>
    <source>
        <strain evidence="3 4">AB-hyl4</strain>
    </source>
</reference>
<sequence length="449" mass="47915">MHHATTTRSARPSPATHQRGVALMLVVVALAMATMLAVPFLIAQGTSAAVGKNISDHHRARAIAESGIEMGLAYIHQHSDWRNAQTPGVWLAEMPYANGTIHIHVQNEDDDASPDALGDVVILISTGRYNSTSHTARARVQGQPPSPGGSPFTMPYGIALKQTFNLVGNAEVNAMDSRVDSFSPHVSADQAATHDALVATNSSGQGHVQLTGSATLYGNVHVGPGEHVNPDQVVNVTGNTNVFRVGTKEKLEQAMEIPDITMPPNMPPSQGDYVINNWAGTEQTMTAGTYRYDDFEIGGDSTLYIEGDVTIIADGTFKAGNSGRIFLKEGARLNIYTERLYVDGNARIKHTNHYDPTAITVFQTGSDSVWMRGSAEVAAGIVAPNAGLDMRGNTRLFGGFYGDSVQIHGSSRLTQDIALYETSQTGGGPGTGGSGGNYRVRWLSTTHHH</sequence>
<comment type="caution">
    <text evidence="3">The sequence shown here is derived from an EMBL/GenBank/DDBJ whole genome shotgun (WGS) entry which is preliminary data.</text>
</comment>
<keyword evidence="1" id="KW-0812">Transmembrane</keyword>
<evidence type="ECO:0000259" key="2">
    <source>
        <dbReference type="Pfam" id="PF23981"/>
    </source>
</evidence>
<dbReference type="Proteomes" id="UP001575105">
    <property type="component" value="Unassembled WGS sequence"/>
</dbReference>
<protein>
    <recommendedName>
        <fullName evidence="2">DUF7305 domain-containing protein</fullName>
    </recommendedName>
</protein>
<evidence type="ECO:0000313" key="3">
    <source>
        <dbReference type="EMBL" id="MFA9478331.1"/>
    </source>
</evidence>
<keyword evidence="1" id="KW-1133">Transmembrane helix</keyword>
<evidence type="ECO:0000256" key="1">
    <source>
        <dbReference type="SAM" id="Phobius"/>
    </source>
</evidence>
<keyword evidence="4" id="KW-1185">Reference proteome</keyword>
<feature type="domain" description="DUF7305" evidence="2">
    <location>
        <begin position="279"/>
        <end position="419"/>
    </location>
</feature>
<dbReference type="Pfam" id="PF23981">
    <property type="entry name" value="DUF7305"/>
    <property type="match status" value="1"/>
</dbReference>
<dbReference type="InterPro" id="IPR055729">
    <property type="entry name" value="DUF7305"/>
</dbReference>
<feature type="transmembrane region" description="Helical" evidence="1">
    <location>
        <begin position="21"/>
        <end position="42"/>
    </location>
</feature>
<proteinExistence type="predicted"/>
<gene>
    <name evidence="3" type="ORF">ACERK3_08485</name>
</gene>
<dbReference type="EMBL" id="JBGUBD010000004">
    <property type="protein sequence ID" value="MFA9478331.1"/>
    <property type="molecule type" value="Genomic_DNA"/>
</dbReference>
<name>A0ABV4U6F2_9BACT</name>